<evidence type="ECO:0000313" key="2">
    <source>
        <dbReference type="EMBL" id="KAA8474928.1"/>
    </source>
</evidence>
<gene>
    <name evidence="2" type="ORF">F1649_21805</name>
</gene>
<dbReference type="EMBL" id="VWNE01000056">
    <property type="protein sequence ID" value="KAA8474928.1"/>
    <property type="molecule type" value="Genomic_DNA"/>
</dbReference>
<dbReference type="Pfam" id="PF05016">
    <property type="entry name" value="ParE_toxin"/>
    <property type="match status" value="1"/>
</dbReference>
<keyword evidence="1" id="KW-1277">Toxin-antitoxin system</keyword>
<reference evidence="2 3" key="1">
    <citation type="submission" date="2019-09" db="EMBL/GenBank/DDBJ databases">
        <title>Pararcticibacter amylolyticus gen. nov., sp. nov., isolated from a rottenly hemp rope, and reclassification of Pedobacter tournemirensis as Pararcticibacter tournemirensis comb. nov.</title>
        <authorList>
            <person name="Cai Y."/>
        </authorList>
    </citation>
    <scope>NUCLEOTIDE SEQUENCE [LARGE SCALE GENOMIC DNA]</scope>
    <source>
        <strain evidence="2 3">TF5-37.2-LB10</strain>
    </source>
</reference>
<dbReference type="Gene3D" id="3.30.2310.20">
    <property type="entry name" value="RelE-like"/>
    <property type="match status" value="1"/>
</dbReference>
<evidence type="ECO:0000313" key="3">
    <source>
        <dbReference type="Proteomes" id="UP000322918"/>
    </source>
</evidence>
<protein>
    <submittedName>
        <fullName evidence="2">Type II toxin-antitoxin system RelE/ParE family toxin</fullName>
    </submittedName>
</protein>
<sequence>MTYSYILHPEAQKEYEESIEWYLSKSVRTASRFVKAIETAFSLICSDPYIWSSKYKNYREYHLKKFPFTIIYRIDSPKELVVIIAVYHQKRIPEKKYR</sequence>
<dbReference type="SUPFAM" id="SSF143011">
    <property type="entry name" value="RelE-like"/>
    <property type="match status" value="1"/>
</dbReference>
<name>A0A5M9GQC9_9SPHI</name>
<dbReference type="InterPro" id="IPR035093">
    <property type="entry name" value="RelE/ParE_toxin_dom_sf"/>
</dbReference>
<dbReference type="OrthoDB" id="595476at2"/>
<dbReference type="RefSeq" id="WP_141813406.1">
    <property type="nucleotide sequence ID" value="NZ_VFPL01000001.1"/>
</dbReference>
<dbReference type="AlphaFoldDB" id="A0A5M9GQC9"/>
<organism evidence="2 3">
    <name type="scientific">Arcticibacter tournemirensis</name>
    <dbReference type="NCBI Taxonomy" id="699437"/>
    <lineage>
        <taxon>Bacteria</taxon>
        <taxon>Pseudomonadati</taxon>
        <taxon>Bacteroidota</taxon>
        <taxon>Sphingobacteriia</taxon>
        <taxon>Sphingobacteriales</taxon>
        <taxon>Sphingobacteriaceae</taxon>
        <taxon>Arcticibacter</taxon>
    </lineage>
</organism>
<dbReference type="Proteomes" id="UP000322918">
    <property type="component" value="Unassembled WGS sequence"/>
</dbReference>
<evidence type="ECO:0000256" key="1">
    <source>
        <dbReference type="ARBA" id="ARBA00022649"/>
    </source>
</evidence>
<comment type="caution">
    <text evidence="2">The sequence shown here is derived from an EMBL/GenBank/DDBJ whole genome shotgun (WGS) entry which is preliminary data.</text>
</comment>
<proteinExistence type="predicted"/>
<keyword evidence="3" id="KW-1185">Reference proteome</keyword>
<dbReference type="InterPro" id="IPR007712">
    <property type="entry name" value="RelE/ParE_toxin"/>
</dbReference>
<accession>A0A5M9GQC9</accession>